<keyword evidence="5" id="KW-0732">Signal</keyword>
<evidence type="ECO:0000313" key="7">
    <source>
        <dbReference type="EMBL" id="NJP02183.1"/>
    </source>
</evidence>
<keyword evidence="3" id="KW-1003">Cell membrane</keyword>
<feature type="domain" description="ABC-type glycine betaine transport system substrate-binding" evidence="6">
    <location>
        <begin position="27"/>
        <end position="271"/>
    </location>
</feature>
<evidence type="ECO:0000256" key="3">
    <source>
        <dbReference type="ARBA" id="ARBA00022475"/>
    </source>
</evidence>
<name>A0ABX0YJQ2_9PSED</name>
<evidence type="ECO:0000256" key="4">
    <source>
        <dbReference type="ARBA" id="ARBA00023136"/>
    </source>
</evidence>
<accession>A0ABX0YJQ2</accession>
<sequence>MKARTLWGAGAALVLAMGAGVASAKTELSIGYVDGWSDSVATTFVAAEVIKQKLGYDVKLMPVATGIMWQGIATGKLDLMMSAWLPVTHGEYWEKNKDKVVDYGPNFNDAKIGLIVPEYVKAKTVADLKTDDSFNKKIVGIDAGSGVMLKTDQAIKDYGLDGYKLQASSGAAMTSELGRAYDKQQSIAVTGWVPHWMFAKWKLRFLDDPKGVYGAAEHVDSVGSKQLDTKAPEVAAFLKKFSWKDANEIGEVMLAIQNGKKPDAVAKEWVAAHADRVAEWTGK</sequence>
<dbReference type="PANTHER" id="PTHR47737">
    <property type="entry name" value="GLYCINE BETAINE/PROLINE BETAINE TRANSPORT SYSTEM PERMEASE PROTEIN PROW"/>
    <property type="match status" value="1"/>
</dbReference>
<evidence type="ECO:0000256" key="1">
    <source>
        <dbReference type="ARBA" id="ARBA00004236"/>
    </source>
</evidence>
<dbReference type="RefSeq" id="WP_168084762.1">
    <property type="nucleotide sequence ID" value="NZ_JAAVJI010000009.1"/>
</dbReference>
<evidence type="ECO:0000256" key="2">
    <source>
        <dbReference type="ARBA" id="ARBA00022448"/>
    </source>
</evidence>
<dbReference type="Pfam" id="PF04069">
    <property type="entry name" value="OpuAC"/>
    <property type="match status" value="1"/>
</dbReference>
<dbReference type="CDD" id="cd13639">
    <property type="entry name" value="PBP2_OpuAC_like"/>
    <property type="match status" value="1"/>
</dbReference>
<feature type="chain" id="PRO_5047347115" evidence="5">
    <location>
        <begin position="25"/>
        <end position="283"/>
    </location>
</feature>
<reference evidence="7 8" key="1">
    <citation type="submission" date="2020-03" db="EMBL/GenBank/DDBJ databases">
        <authorList>
            <person name="Wang L."/>
            <person name="He N."/>
            <person name="Li Y."/>
            <person name="Fang Y."/>
            <person name="Zhang F."/>
        </authorList>
    </citation>
    <scope>NUCLEOTIDE SEQUENCE [LARGE SCALE GENOMIC DNA]</scope>
    <source>
        <strain evidence="8">hsmgli-8</strain>
    </source>
</reference>
<evidence type="ECO:0000259" key="6">
    <source>
        <dbReference type="Pfam" id="PF04069"/>
    </source>
</evidence>
<organism evidence="7 8">
    <name type="scientific">Pseudomonas quercus</name>
    <dbReference type="NCBI Taxonomy" id="2722792"/>
    <lineage>
        <taxon>Bacteria</taxon>
        <taxon>Pseudomonadati</taxon>
        <taxon>Pseudomonadota</taxon>
        <taxon>Gammaproteobacteria</taxon>
        <taxon>Pseudomonadales</taxon>
        <taxon>Pseudomonadaceae</taxon>
        <taxon>Pseudomonas</taxon>
    </lineage>
</organism>
<comment type="caution">
    <text evidence="7">The sequence shown here is derived from an EMBL/GenBank/DDBJ whole genome shotgun (WGS) entry which is preliminary data.</text>
</comment>
<keyword evidence="4" id="KW-0472">Membrane</keyword>
<protein>
    <submittedName>
        <fullName evidence="7">Glycine betaine ABC transporter substrate-binding protein</fullName>
    </submittedName>
</protein>
<evidence type="ECO:0000256" key="5">
    <source>
        <dbReference type="SAM" id="SignalP"/>
    </source>
</evidence>
<dbReference type="EMBL" id="JAAVJI010000009">
    <property type="protein sequence ID" value="NJP02183.1"/>
    <property type="molecule type" value="Genomic_DNA"/>
</dbReference>
<feature type="signal peptide" evidence="5">
    <location>
        <begin position="1"/>
        <end position="24"/>
    </location>
</feature>
<dbReference type="InterPro" id="IPR007210">
    <property type="entry name" value="ABC_Gly_betaine_transp_sub-bd"/>
</dbReference>
<dbReference type="Proteomes" id="UP000746535">
    <property type="component" value="Unassembled WGS sequence"/>
</dbReference>
<comment type="subcellular location">
    <subcellularLocation>
        <location evidence="1">Cell membrane</location>
    </subcellularLocation>
</comment>
<keyword evidence="8" id="KW-1185">Reference proteome</keyword>
<keyword evidence="2" id="KW-0813">Transport</keyword>
<evidence type="ECO:0000313" key="8">
    <source>
        <dbReference type="Proteomes" id="UP000746535"/>
    </source>
</evidence>
<proteinExistence type="predicted"/>
<dbReference type="Gene3D" id="3.10.105.10">
    <property type="entry name" value="Dipeptide-binding Protein, Domain 3"/>
    <property type="match status" value="2"/>
</dbReference>
<dbReference type="Gene3D" id="3.40.190.100">
    <property type="entry name" value="Glycine betaine-binding periplasmic protein, domain 2"/>
    <property type="match status" value="1"/>
</dbReference>
<gene>
    <name evidence="7" type="ORF">HBH25_15140</name>
</gene>
<dbReference type="SUPFAM" id="SSF53850">
    <property type="entry name" value="Periplasmic binding protein-like II"/>
    <property type="match status" value="1"/>
</dbReference>
<dbReference type="PANTHER" id="PTHR47737:SF1">
    <property type="entry name" value="GLYCINE BETAINE_PROLINE BETAINE TRANSPORT SYSTEM PERMEASE PROTEIN PROW"/>
    <property type="match status" value="1"/>
</dbReference>